<evidence type="ECO:0000256" key="4">
    <source>
        <dbReference type="ARBA" id="ARBA00009295"/>
    </source>
</evidence>
<gene>
    <name evidence="16" type="ORF">ALECFALPRED_007499</name>
</gene>
<dbReference type="PROSITE" id="PS50255">
    <property type="entry name" value="CYTOCHROME_B5_2"/>
    <property type="match status" value="1"/>
</dbReference>
<evidence type="ECO:0000256" key="6">
    <source>
        <dbReference type="ARBA" id="ARBA00016939"/>
    </source>
</evidence>
<comment type="subcellular location">
    <subcellularLocation>
        <location evidence="1">Membrane</location>
        <topology evidence="1">Multi-pass membrane protein</topology>
    </subcellularLocation>
</comment>
<evidence type="ECO:0000256" key="1">
    <source>
        <dbReference type="ARBA" id="ARBA00004141"/>
    </source>
</evidence>
<evidence type="ECO:0000313" key="17">
    <source>
        <dbReference type="Proteomes" id="UP000664203"/>
    </source>
</evidence>
<reference evidence="16" key="1">
    <citation type="submission" date="2021-03" db="EMBL/GenBank/DDBJ databases">
        <authorList>
            <person name="Tagirdzhanova G."/>
        </authorList>
    </citation>
    <scope>NUCLEOTIDE SEQUENCE</scope>
</reference>
<organism evidence="16 17">
    <name type="scientific">Alectoria fallacina</name>
    <dbReference type="NCBI Taxonomy" id="1903189"/>
    <lineage>
        <taxon>Eukaryota</taxon>
        <taxon>Fungi</taxon>
        <taxon>Dikarya</taxon>
        <taxon>Ascomycota</taxon>
        <taxon>Pezizomycotina</taxon>
        <taxon>Lecanoromycetes</taxon>
        <taxon>OSLEUM clade</taxon>
        <taxon>Lecanoromycetidae</taxon>
        <taxon>Lecanorales</taxon>
        <taxon>Lecanorineae</taxon>
        <taxon>Parmeliaceae</taxon>
        <taxon>Alectoria</taxon>
    </lineage>
</organism>
<evidence type="ECO:0000256" key="2">
    <source>
        <dbReference type="ARBA" id="ARBA00004760"/>
    </source>
</evidence>
<keyword evidence="17" id="KW-1185">Reference proteome</keyword>
<dbReference type="InterPro" id="IPR036400">
    <property type="entry name" value="Cyt_B5-like_heme/steroid_sf"/>
</dbReference>
<proteinExistence type="inferred from homology"/>
<evidence type="ECO:0000256" key="8">
    <source>
        <dbReference type="ARBA" id="ARBA00022723"/>
    </source>
</evidence>
<evidence type="ECO:0000256" key="9">
    <source>
        <dbReference type="ARBA" id="ARBA00022919"/>
    </source>
</evidence>
<evidence type="ECO:0000313" key="16">
    <source>
        <dbReference type="EMBL" id="CAF9904327.1"/>
    </source>
</evidence>
<sequence length="123" mass="13596">MEHDQIFSPTKIQGLIAAGRVITITEGRVLQLDGWLDKHPGGRLAVLHMVGRDATDEINVNHSHKALQMMNKYRIGRIAEPWVNLTPPIRGGIYRDNTEDAQYKPDAKMATTLAAVGVLAQSL</sequence>
<evidence type="ECO:0000256" key="12">
    <source>
        <dbReference type="ARBA" id="ARBA00023004"/>
    </source>
</evidence>
<dbReference type="Gene3D" id="3.10.120.10">
    <property type="entry name" value="Cytochrome b5-like heme/steroid binding domain"/>
    <property type="match status" value="1"/>
</dbReference>
<dbReference type="InterPro" id="IPR001199">
    <property type="entry name" value="Cyt_B5-like_heme/steroid-bd"/>
</dbReference>
<dbReference type="GO" id="GO:0016717">
    <property type="term" value="F:oxidoreductase activity, acting on paired donors, with oxidation of a pair of donors resulting in the reduction of molecular oxygen to two molecules of water"/>
    <property type="evidence" value="ECO:0007669"/>
    <property type="project" value="TreeGrafter"/>
</dbReference>
<keyword evidence="13" id="KW-0443">Lipid metabolism</keyword>
<dbReference type="GO" id="GO:0016020">
    <property type="term" value="C:membrane"/>
    <property type="evidence" value="ECO:0007669"/>
    <property type="project" value="UniProtKB-SubCell"/>
</dbReference>
<evidence type="ECO:0000256" key="11">
    <source>
        <dbReference type="ARBA" id="ARBA00023002"/>
    </source>
</evidence>
<evidence type="ECO:0000259" key="15">
    <source>
        <dbReference type="PROSITE" id="PS50255"/>
    </source>
</evidence>
<keyword evidence="10" id="KW-1133">Transmembrane helix</keyword>
<dbReference type="EMBL" id="CAJPDR010000005">
    <property type="protein sequence ID" value="CAF9904327.1"/>
    <property type="molecule type" value="Genomic_DNA"/>
</dbReference>
<protein>
    <recommendedName>
        <fullName evidence="6">Delta 8-(E)-sphingolipid desaturase</fullName>
        <ecNumber evidence="5">1.14.19.18</ecNumber>
    </recommendedName>
</protein>
<evidence type="ECO:0000256" key="3">
    <source>
        <dbReference type="ARBA" id="ARBA00004991"/>
    </source>
</evidence>
<dbReference type="PANTHER" id="PTHR19353:SF30">
    <property type="entry name" value="DELTA 8-(E)-SPHINGOLIPID DESATURASE"/>
    <property type="match status" value="1"/>
</dbReference>
<keyword evidence="12" id="KW-0408">Iron</keyword>
<evidence type="ECO:0000256" key="7">
    <source>
        <dbReference type="ARBA" id="ARBA00022692"/>
    </source>
</evidence>
<comment type="pathway">
    <text evidence="2">Lipid metabolism; sphingolipid metabolism.</text>
</comment>
<evidence type="ECO:0000256" key="5">
    <source>
        <dbReference type="ARBA" id="ARBA00012019"/>
    </source>
</evidence>
<dbReference type="UniPathway" id="UPA00222"/>
<evidence type="ECO:0000256" key="13">
    <source>
        <dbReference type="ARBA" id="ARBA00023098"/>
    </source>
</evidence>
<comment type="pathway">
    <text evidence="3">Sphingolipid metabolism.</text>
</comment>
<dbReference type="Pfam" id="PF00173">
    <property type="entry name" value="Cyt-b5"/>
    <property type="match status" value="1"/>
</dbReference>
<keyword evidence="11" id="KW-0560">Oxidoreductase</keyword>
<feature type="domain" description="Cytochrome b5 heme-binding" evidence="15">
    <location>
        <begin position="1"/>
        <end position="79"/>
    </location>
</feature>
<dbReference type="Proteomes" id="UP000664203">
    <property type="component" value="Unassembled WGS sequence"/>
</dbReference>
<dbReference type="GO" id="GO:0006665">
    <property type="term" value="P:sphingolipid metabolic process"/>
    <property type="evidence" value="ECO:0007669"/>
    <property type="project" value="UniProtKB-UniPathway"/>
</dbReference>
<dbReference type="PANTHER" id="PTHR19353">
    <property type="entry name" value="FATTY ACID DESATURASE 2"/>
    <property type="match status" value="1"/>
</dbReference>
<dbReference type="InterPro" id="IPR012171">
    <property type="entry name" value="Fatty_acid_desaturase"/>
</dbReference>
<dbReference type="GO" id="GO:0046872">
    <property type="term" value="F:metal ion binding"/>
    <property type="evidence" value="ECO:0007669"/>
    <property type="project" value="UniProtKB-KW"/>
</dbReference>
<dbReference type="SUPFAM" id="SSF55856">
    <property type="entry name" value="Cytochrome b5-like heme/steroid binding domain"/>
    <property type="match status" value="1"/>
</dbReference>
<evidence type="ECO:0000256" key="10">
    <source>
        <dbReference type="ARBA" id="ARBA00022989"/>
    </source>
</evidence>
<comment type="similarity">
    <text evidence="4">Belongs to the fatty acid desaturase type 1 family.</text>
</comment>
<keyword evidence="14" id="KW-0472">Membrane</keyword>
<comment type="caution">
    <text evidence="16">The sequence shown here is derived from an EMBL/GenBank/DDBJ whole genome shotgun (WGS) entry which is preliminary data.</text>
</comment>
<evidence type="ECO:0000256" key="14">
    <source>
        <dbReference type="ARBA" id="ARBA00023136"/>
    </source>
</evidence>
<accession>A0A8H3HVP4</accession>
<keyword evidence="9" id="KW-0746">Sphingolipid metabolism</keyword>
<name>A0A8H3HVP4_9LECA</name>
<keyword evidence="7" id="KW-0812">Transmembrane</keyword>
<dbReference type="OrthoDB" id="260091at2759"/>
<dbReference type="SMART" id="SM01117">
    <property type="entry name" value="Cyt-b5"/>
    <property type="match status" value="1"/>
</dbReference>
<keyword evidence="8" id="KW-0479">Metal-binding</keyword>
<dbReference type="AlphaFoldDB" id="A0A8H3HVP4"/>
<dbReference type="EC" id="1.14.19.18" evidence="5"/>